<comment type="caution">
    <text evidence="1">The sequence shown here is derived from an EMBL/GenBank/DDBJ whole genome shotgun (WGS) entry which is preliminary data.</text>
</comment>
<evidence type="ECO:0000313" key="1">
    <source>
        <dbReference type="EMBL" id="TKY92299.1"/>
    </source>
</evidence>
<protein>
    <submittedName>
        <fullName evidence="1">FAD-binding oxidoreductase</fullName>
    </submittedName>
</protein>
<sequence>MEKLHKQEYIDELVAKLSNKVLTEEFECYVYGMDWSPRTVEEIYPPDVVICPKTTEDIVIAVKIAYKYGIPVTVGGGLTGMAGGAVPIYGGIYIDSTTMNGLIEIDVKNQTVRVQAGITLQEINDKLKKYDLWLPHLTESKWSCTIGASIACDNDSTFGMRYGKILNCLLSAQVVTGTGDVLELGHRKAHFTSSGYKLKDLLVGSEGTLCVITQATLKVEPIPDVRLVEMLLLPSMQSAIDLLSSLLKSGLSIEAAHINCKKRLRFYTHAYRNKYGKEPDVPDWAQALLAVTFAGDKEVVYFQREYMLKKSNKFNAQAIEEREIVEGWWTSKHTLRFEPFRQKWPDSQREKKFGAADPGIPPGRLEEFYLKFIDTAEKYDLDILGMNVYLEHPNSLGLSLSCAVFVDYRVQEEVNRFRKYFKELTKTAVEFEGTMSTYMGDTNLKVQNLEYEHGKSTEYMKKIKQIFDPKSIMNPGKKFTTKIEYGRR</sequence>
<organism evidence="1 2">
    <name type="scientific">Candidatus Methanomarinus sp</name>
    <dbReference type="NCBI Taxonomy" id="3386244"/>
    <lineage>
        <taxon>Archaea</taxon>
        <taxon>Methanobacteriati</taxon>
        <taxon>Methanobacteriota</taxon>
        <taxon>Stenosarchaea group</taxon>
        <taxon>Methanomicrobia</taxon>
        <taxon>Methanosarcinales</taxon>
        <taxon>ANME-2 cluster</taxon>
        <taxon>Candidatus Methanocomedenaceae</taxon>
        <taxon>Candidatus Methanomarinus</taxon>
    </lineage>
</organism>
<name>A0AC61SC38_9EURY</name>
<evidence type="ECO:0000313" key="2">
    <source>
        <dbReference type="Proteomes" id="UP000315423"/>
    </source>
</evidence>
<dbReference type="EMBL" id="QYBA01000042">
    <property type="protein sequence ID" value="TKY92299.1"/>
    <property type="molecule type" value="Genomic_DNA"/>
</dbReference>
<proteinExistence type="predicted"/>
<accession>A0AC61SC38</accession>
<dbReference type="Proteomes" id="UP000315423">
    <property type="component" value="Unassembled WGS sequence"/>
</dbReference>
<gene>
    <name evidence="1" type="ORF">C5S46_01350</name>
</gene>
<reference evidence="1" key="1">
    <citation type="submission" date="2018-09" db="EMBL/GenBank/DDBJ databases">
        <title>A genomic encyclopedia of anaerobic methanotrophic archaea.</title>
        <authorList>
            <person name="Skennerton C.T."/>
            <person name="Chadwick G.L."/>
            <person name="Laso-Perez R."/>
            <person name="Leu A.O."/>
            <person name="Speth D.R."/>
            <person name="Yu H."/>
            <person name="Morgan-Lang C."/>
            <person name="Hatzenpichler R."/>
            <person name="Goudeau D."/>
            <person name="Malmstrom R."/>
            <person name="Woyke T."/>
            <person name="Hallam S."/>
            <person name="Tyson G.W."/>
            <person name="Wegener G."/>
            <person name="Boetius A."/>
            <person name="Orphan V.J."/>
        </authorList>
    </citation>
    <scope>NUCLEOTIDE SEQUENCE</scope>
    <source>
        <strain evidence="1">CONS3730D10UFb2</strain>
    </source>
</reference>